<dbReference type="Pfam" id="PF10153">
    <property type="entry name" value="Efg1"/>
    <property type="match status" value="1"/>
</dbReference>
<protein>
    <recommendedName>
        <fullName evidence="3">rRNA-processing protein EFG1</fullName>
    </recommendedName>
    <alternativeName>
        <fullName evidence="4">rRNA-processing protein efg1</fullName>
    </alternativeName>
</protein>
<dbReference type="OrthoDB" id="47732at2759"/>
<evidence type="ECO:0000256" key="3">
    <source>
        <dbReference type="ARBA" id="ARBA00018689"/>
    </source>
</evidence>
<feature type="compositionally biased region" description="Acidic residues" evidence="8">
    <location>
        <begin position="212"/>
        <end position="226"/>
    </location>
</feature>
<dbReference type="AlphaFoldDB" id="A0A9P7Y0I8"/>
<evidence type="ECO:0000256" key="7">
    <source>
        <dbReference type="ARBA" id="ARBA00023242"/>
    </source>
</evidence>
<dbReference type="Proteomes" id="UP000707451">
    <property type="component" value="Unassembled WGS sequence"/>
</dbReference>
<feature type="compositionally biased region" description="Basic and acidic residues" evidence="8">
    <location>
        <begin position="173"/>
        <end position="198"/>
    </location>
</feature>
<evidence type="ECO:0000313" key="9">
    <source>
        <dbReference type="EMBL" id="KAG9070517.1"/>
    </source>
</evidence>
<dbReference type="GO" id="GO:0000462">
    <property type="term" value="P:maturation of SSU-rRNA from tricistronic rRNA transcript (SSU-rRNA, 5.8S rRNA, LSU-rRNA)"/>
    <property type="evidence" value="ECO:0007669"/>
    <property type="project" value="TreeGrafter"/>
</dbReference>
<evidence type="ECO:0000256" key="8">
    <source>
        <dbReference type="SAM" id="MobiDB-lite"/>
    </source>
</evidence>
<evidence type="ECO:0000256" key="5">
    <source>
        <dbReference type="ARBA" id="ARBA00022552"/>
    </source>
</evidence>
<dbReference type="EMBL" id="JAHRHY010000003">
    <property type="protein sequence ID" value="KAG9070517.1"/>
    <property type="molecule type" value="Genomic_DNA"/>
</dbReference>
<feature type="region of interest" description="Disordered" evidence="8">
    <location>
        <begin position="69"/>
        <end position="91"/>
    </location>
</feature>
<evidence type="ECO:0000256" key="1">
    <source>
        <dbReference type="ARBA" id="ARBA00004604"/>
    </source>
</evidence>
<comment type="caution">
    <text evidence="9">The sequence shown here is derived from an EMBL/GenBank/DDBJ whole genome shotgun (WGS) entry which is preliminary data.</text>
</comment>
<keyword evidence="5" id="KW-0698">rRNA processing</keyword>
<dbReference type="InterPro" id="IPR019310">
    <property type="entry name" value="Efg1"/>
</dbReference>
<keyword evidence="10" id="KW-1185">Reference proteome</keyword>
<feature type="compositionally biased region" description="Low complexity" evidence="8">
    <location>
        <begin position="75"/>
        <end position="86"/>
    </location>
</feature>
<dbReference type="GO" id="GO:0030688">
    <property type="term" value="C:preribosome, small subunit precursor"/>
    <property type="evidence" value="ECO:0007669"/>
    <property type="project" value="TreeGrafter"/>
</dbReference>
<keyword evidence="6" id="KW-0175">Coiled coil</keyword>
<feature type="region of interest" description="Disordered" evidence="8">
    <location>
        <begin position="173"/>
        <end position="236"/>
    </location>
</feature>
<evidence type="ECO:0000256" key="2">
    <source>
        <dbReference type="ARBA" id="ARBA00006916"/>
    </source>
</evidence>
<dbReference type="PANTHER" id="PTHR33911">
    <property type="entry name" value="RRNA-PROCESSING PROTEIN EFG1"/>
    <property type="match status" value="1"/>
</dbReference>
<dbReference type="GO" id="GO:0005730">
    <property type="term" value="C:nucleolus"/>
    <property type="evidence" value="ECO:0007669"/>
    <property type="project" value="UniProtKB-SubCell"/>
</dbReference>
<evidence type="ECO:0000256" key="6">
    <source>
        <dbReference type="ARBA" id="ARBA00023054"/>
    </source>
</evidence>
<accession>A0A9P7Y0I8</accession>
<dbReference type="PANTHER" id="PTHR33911:SF1">
    <property type="entry name" value="RRNA-PROCESSING PROTEIN EFG1"/>
    <property type="match status" value="1"/>
</dbReference>
<keyword evidence="7" id="KW-0539">Nucleus</keyword>
<sequence length="236" mass="26104">MDNKADAGTKKKFVRKVAPSKAPGRVLKKQLRNMERLLKNKDTLKDLPVEVVAETEKKIADVKKKIEALGPQPSPASASAAAVAAPKSQINSNSVAKGGIKATELRRAGRKIVAFKKQHPNHEASEAESKELAELELDLMYIKHFPKTHAYIAIYAEAAEQDESQVKVRTQIREDTRKALESGKIKKSTGGDKPEGKTEPATGKHPISNWSDDNDEEGSDDEEKEDERETKKQKKD</sequence>
<organism evidence="9 10">
    <name type="scientific">Linnemannia hyalina</name>
    <dbReference type="NCBI Taxonomy" id="64524"/>
    <lineage>
        <taxon>Eukaryota</taxon>
        <taxon>Fungi</taxon>
        <taxon>Fungi incertae sedis</taxon>
        <taxon>Mucoromycota</taxon>
        <taxon>Mortierellomycotina</taxon>
        <taxon>Mortierellomycetes</taxon>
        <taxon>Mortierellales</taxon>
        <taxon>Mortierellaceae</taxon>
        <taxon>Linnemannia</taxon>
    </lineage>
</organism>
<comment type="subcellular location">
    <subcellularLocation>
        <location evidence="1">Nucleus</location>
        <location evidence="1">Nucleolus</location>
    </subcellularLocation>
</comment>
<dbReference type="InterPro" id="IPR050786">
    <property type="entry name" value="EFG1_rRNA-proc"/>
</dbReference>
<comment type="similarity">
    <text evidence="2">Belongs to the EFG1 family.</text>
</comment>
<evidence type="ECO:0000313" key="10">
    <source>
        <dbReference type="Proteomes" id="UP000707451"/>
    </source>
</evidence>
<reference evidence="9" key="1">
    <citation type="submission" date="2021-06" db="EMBL/GenBank/DDBJ databases">
        <title>Genome Sequence of Mortierella hyaline Strain SCG-10, a Cold-Adapted, Nitrate-Reducing Fungus Isolated from Soil in Minnesota, USA.</title>
        <authorList>
            <person name="Aldossari N."/>
        </authorList>
    </citation>
    <scope>NUCLEOTIDE SEQUENCE</scope>
    <source>
        <strain evidence="9">SCG-10</strain>
    </source>
</reference>
<name>A0A9P7Y0I8_9FUNG</name>
<gene>
    <name evidence="9" type="ORF">KI688_008055</name>
</gene>
<evidence type="ECO:0000256" key="4">
    <source>
        <dbReference type="ARBA" id="ARBA00019827"/>
    </source>
</evidence>
<proteinExistence type="inferred from homology"/>